<evidence type="ECO:0000256" key="1">
    <source>
        <dbReference type="SAM" id="MobiDB-lite"/>
    </source>
</evidence>
<feature type="compositionally biased region" description="Basic and acidic residues" evidence="1">
    <location>
        <begin position="64"/>
        <end position="80"/>
    </location>
</feature>
<proteinExistence type="predicted"/>
<feature type="region of interest" description="Disordered" evidence="1">
    <location>
        <begin position="62"/>
        <end position="81"/>
    </location>
</feature>
<dbReference type="InterPro" id="IPR036852">
    <property type="entry name" value="Peptidase_S8/S53_dom_sf"/>
</dbReference>
<dbReference type="Proteomes" id="UP000219286">
    <property type="component" value="Unassembled WGS sequence"/>
</dbReference>
<name>A0A2H2ZKF8_TRIPA</name>
<dbReference type="InterPro" id="IPR000209">
    <property type="entry name" value="Peptidase_S8/S53_dom"/>
</dbReference>
<dbReference type="Gene3D" id="3.40.50.200">
    <property type="entry name" value="Peptidase S8/S53 domain"/>
    <property type="match status" value="1"/>
</dbReference>
<gene>
    <name evidence="3" type="ORF">A9Z42_0082200</name>
</gene>
<feature type="domain" description="Peptidase S8/S53" evidence="2">
    <location>
        <begin position="301"/>
        <end position="538"/>
    </location>
</feature>
<evidence type="ECO:0000313" key="4">
    <source>
        <dbReference type="Proteomes" id="UP000219286"/>
    </source>
</evidence>
<evidence type="ECO:0000259" key="2">
    <source>
        <dbReference type="Pfam" id="PF00082"/>
    </source>
</evidence>
<protein>
    <recommendedName>
        <fullName evidence="2">Peptidase S8/S53 domain-containing protein</fullName>
    </recommendedName>
</protein>
<reference evidence="3 4" key="1">
    <citation type="journal article" date="2015" name="Genome Announc.">
        <title>Genome sequence and annotation of Trichoderma parareesei, the ancestor of the cellulase producer Trichoderma reesei.</title>
        <authorList>
            <person name="Yang D."/>
            <person name="Pomraning K."/>
            <person name="Kopchinskiy A."/>
            <person name="Karimi Aghcheh R."/>
            <person name="Atanasova L."/>
            <person name="Chenthamara K."/>
            <person name="Baker S.E."/>
            <person name="Zhang R."/>
            <person name="Shen Q."/>
            <person name="Freitag M."/>
            <person name="Kubicek C.P."/>
            <person name="Druzhinina I.S."/>
        </authorList>
    </citation>
    <scope>NUCLEOTIDE SEQUENCE [LARGE SCALE GENOMIC DNA]</scope>
    <source>
        <strain evidence="3 4">CBS 125925</strain>
    </source>
</reference>
<comment type="caution">
    <text evidence="3">The sequence shown here is derived from an EMBL/GenBank/DDBJ whole genome shotgun (WGS) entry which is preliminary data.</text>
</comment>
<dbReference type="GO" id="GO:0004252">
    <property type="term" value="F:serine-type endopeptidase activity"/>
    <property type="evidence" value="ECO:0007669"/>
    <property type="project" value="InterPro"/>
</dbReference>
<keyword evidence="4" id="KW-1185">Reference proteome</keyword>
<dbReference type="GO" id="GO:0006508">
    <property type="term" value="P:proteolysis"/>
    <property type="evidence" value="ECO:0007669"/>
    <property type="project" value="InterPro"/>
</dbReference>
<dbReference type="EMBL" id="LFMI01000768">
    <property type="protein sequence ID" value="OTA07283.1"/>
    <property type="molecule type" value="Genomic_DNA"/>
</dbReference>
<dbReference type="Pfam" id="PF00082">
    <property type="entry name" value="Peptidase_S8"/>
    <property type="match status" value="1"/>
</dbReference>
<evidence type="ECO:0000313" key="3">
    <source>
        <dbReference type="EMBL" id="OTA07283.1"/>
    </source>
</evidence>
<accession>A0A2H2ZKF8</accession>
<sequence>MTAIITIADAHSLTDKNLYFDASHLRGAPVQQVIDLIEKLSNAGGFEDTLAYVNLPALSIPPDESGRRSSHSKEETRQQRGDALGRNALVKVFDKLAAVNVRRILRLHVDDADEVPHTDAAIERAIRGCDSCSPGEAKRQAIVVELWDWKKPDLSLDVISFAAPDAAHISLYWSGNHTVLKAWASQGIISRHSESRSNLQKITLHASPGFESRKRAVRMVKGFEDEVRTRTEAKVEVVSNWNPEETTSGLDANGSPGASYIGTSEGPPAQTWIDNMENFRAALMSIHRLRKSTCSDPVPRVRVALIDDGVDLLSLETHAVAEAITGMSYVPPEGRMERPWHQSTEGHGTVMANMMMRLNPWISLDVMRIHGETSSVSGGNKVRVIFADSAAEAIEDAITREINIISISQQQQQQHQGKASSYEVAVRALHRAIARARDSNILMFCSAADDIQLLGRDSLPFCVAPNHIFRIGASLPLGQRDPASEDARSISYFFPGNKVAEATSWRRRGRGRTLKPVEYYNGSSVSTALAAGLASVILHCVRVVTEYRERRKTCHEEDGSMFAEWDAKLRSHESMRAAFDNINIPENEDKKFLPVWGLFGETSKQIMAAEDEDVKMSQLEKLVVELCRKI</sequence>
<dbReference type="AlphaFoldDB" id="A0A2H2ZKF8"/>
<organism evidence="3 4">
    <name type="scientific">Trichoderma parareesei</name>
    <name type="common">Filamentous fungus</name>
    <dbReference type="NCBI Taxonomy" id="858221"/>
    <lineage>
        <taxon>Eukaryota</taxon>
        <taxon>Fungi</taxon>
        <taxon>Dikarya</taxon>
        <taxon>Ascomycota</taxon>
        <taxon>Pezizomycotina</taxon>
        <taxon>Sordariomycetes</taxon>
        <taxon>Hypocreomycetidae</taxon>
        <taxon>Hypocreales</taxon>
        <taxon>Hypocreaceae</taxon>
        <taxon>Trichoderma</taxon>
    </lineage>
</organism>
<dbReference type="OrthoDB" id="5093543at2759"/>
<dbReference type="SUPFAM" id="SSF52743">
    <property type="entry name" value="Subtilisin-like"/>
    <property type="match status" value="1"/>
</dbReference>